<dbReference type="Gene3D" id="1.20.1260.20">
    <property type="entry name" value="PPE superfamily"/>
    <property type="match status" value="1"/>
</dbReference>
<evidence type="ECO:0000313" key="1">
    <source>
        <dbReference type="EMBL" id="ARF62015.1"/>
    </source>
</evidence>
<dbReference type="EMBL" id="CP020570">
    <property type="protein sequence ID" value="ARF62015.1"/>
    <property type="molecule type" value="Genomic_DNA"/>
</dbReference>
<gene>
    <name evidence="1" type="ORF">B1H20_11830</name>
</gene>
<reference evidence="1 2" key="1">
    <citation type="submission" date="2017-03" db="EMBL/GenBank/DDBJ databases">
        <title>Complete Genome Sequence of a natural compounds producer, Streptomyces violaceus S21.</title>
        <authorList>
            <person name="Zhong C."/>
            <person name="Zhao Z."/>
            <person name="Fu J."/>
            <person name="Zong G."/>
            <person name="Qin R."/>
            <person name="Cao G."/>
        </authorList>
    </citation>
    <scope>NUCLEOTIDE SEQUENCE [LARGE SCALE GENOMIC DNA]</scope>
    <source>
        <strain evidence="1 2">S21</strain>
    </source>
</reference>
<dbReference type="STRING" id="1935.B1H20_11830"/>
<dbReference type="KEGG" id="svu:B1H20_11830"/>
<proteinExistence type="predicted"/>
<evidence type="ECO:0000313" key="2">
    <source>
        <dbReference type="Proteomes" id="UP000192445"/>
    </source>
</evidence>
<dbReference type="RefSeq" id="WP_030296681.1">
    <property type="nucleotide sequence ID" value="NZ_CP020570.1"/>
</dbReference>
<dbReference type="OrthoDB" id="3846417at2"/>
<organism evidence="1 2">
    <name type="scientific">Streptomyces violaceoruber</name>
    <dbReference type="NCBI Taxonomy" id="1935"/>
    <lineage>
        <taxon>Bacteria</taxon>
        <taxon>Bacillati</taxon>
        <taxon>Actinomycetota</taxon>
        <taxon>Actinomycetes</taxon>
        <taxon>Kitasatosporales</taxon>
        <taxon>Streptomycetaceae</taxon>
        <taxon>Streptomyces</taxon>
        <taxon>Streptomyces violaceoruber group</taxon>
    </lineage>
</organism>
<dbReference type="AlphaFoldDB" id="A0A1V0U9T5"/>
<protein>
    <recommendedName>
        <fullName evidence="3">AG2 protein</fullName>
    </recommendedName>
</protein>
<sequence>MLSFEDIVEAPLGKLKAAADDWSEMAARLEKLADQALYGMKAKAYKANWEGVNAEVTKAFVGKTAKECADAAAEAKGVKALLEEGYTAFKKAKDALVDIQDHAGPAAGIRVDGRGKVTARSPVSENSAARHDPDFTKFLQQEKENIQSWQKKIDLIVDDCNDADVAFKNSLEANVTDRRDFTAPKYTKLVQEEADRAVALAAKGRNLTHAELQALNELLRENARSREFAKAFYEKLGPEKALAFFGQLATDTHDYAKVDKQRLADVQELQRNLGLNLATASRDSAFTAEWGPELRKMGTQQIPLSKYDTGGAPYGYQLLGGIMRYGNYDPKFLHPIAEHVAQLHQKDPGRFAGNKQVNGLLDNPFNPSGKNGSGYDPMVAMLEALGNSPDTAKKFFTDDPTAYNEDGTVNRGATADLGKQDGEAIDNYLDFFGNEKWESFPDINSTDPDALGPTLQYMPDALGHALEAATLGYPAGEPDARVQRDADNAAIMYEVMQKYGADAGLLKHQEGLADSMGVMGAGYIDDINWALDKGEAKSVFAPTAGVEGHFPFVVDLDQEQGQERANDRQLLIDGGQGRADVRQFLSALGQHPDAYATLSTAEQAYTRSVLETHVGSDGIDSDAARTTVRVGAEMQGMLDQSRADQVEADHMKTHEDYEKAVAKRAGWVEFGAGVGIAAGAAFLPATAAAGAAAVLIPLATDTASGAAEQVVGQVVGDISDSSVDKSKEKAEQLTDEEWDRIFRAGESMAEAPMEGFLALHATEEDTKLREDLKQAMLIGYGAGNDREDQQGVNPETG</sequence>
<evidence type="ECO:0008006" key="3">
    <source>
        <dbReference type="Google" id="ProtNLM"/>
    </source>
</evidence>
<dbReference type="Proteomes" id="UP000192445">
    <property type="component" value="Chromosome"/>
</dbReference>
<accession>A0A1V0U9T5</accession>
<name>A0A1V0U9T5_STRVN</name>
<dbReference type="InterPro" id="IPR038332">
    <property type="entry name" value="PPE_sf"/>
</dbReference>